<dbReference type="Pfam" id="PF13622">
    <property type="entry name" value="4HBT_3"/>
    <property type="match status" value="1"/>
</dbReference>
<accession>A0A6M4GRZ5</accession>
<organism evidence="3 4">
    <name type="scientific">Usitatibacter rugosus</name>
    <dbReference type="NCBI Taxonomy" id="2732067"/>
    <lineage>
        <taxon>Bacteria</taxon>
        <taxon>Pseudomonadati</taxon>
        <taxon>Pseudomonadota</taxon>
        <taxon>Betaproteobacteria</taxon>
        <taxon>Nitrosomonadales</taxon>
        <taxon>Usitatibacteraceae</taxon>
        <taxon>Usitatibacter</taxon>
    </lineage>
</organism>
<keyword evidence="4" id="KW-1185">Reference proteome</keyword>
<evidence type="ECO:0000256" key="1">
    <source>
        <dbReference type="ARBA" id="ARBA00022801"/>
    </source>
</evidence>
<dbReference type="InterPro" id="IPR029069">
    <property type="entry name" value="HotDog_dom_sf"/>
</dbReference>
<dbReference type="PANTHER" id="PTHR21660">
    <property type="entry name" value="THIOESTERASE SUPERFAMILY MEMBER-RELATED"/>
    <property type="match status" value="1"/>
</dbReference>
<dbReference type="Proteomes" id="UP000501534">
    <property type="component" value="Chromosome"/>
</dbReference>
<dbReference type="Gene3D" id="3.10.129.10">
    <property type="entry name" value="Hotdog Thioesterase"/>
    <property type="match status" value="2"/>
</dbReference>
<dbReference type="InterPro" id="IPR049449">
    <property type="entry name" value="TesB_ACOT8-like_N"/>
</dbReference>
<dbReference type="SUPFAM" id="SSF54637">
    <property type="entry name" value="Thioesterase/thiol ester dehydrase-isomerase"/>
    <property type="match status" value="2"/>
</dbReference>
<sequence>MSSTRDRVLRAIAMARIPGFHFAAHFLDVRFDRVVPHNALVSLEAGETLLDADGSAHPGAIAFLADIGLSASIRSGLDPAVRLATVSMHLQFTGERASGHIEAEGEFQGDLAGISARQALSRVTVRSGGKIVAFGSGAFIVLEPLPGTKMHPVQQDRSNVPMLSEKELTKPELAILRTAETAEKEATPKSPFIRHFWGYDSHATATGASCTMKNGSQVGNRVGHVQGGILVGLAAATANAALPDTWRLSAIQTQFVSPGEGRMLKARAKVVHQGRQTGVVRTEVTGAEGRRVLDVTSTHAKN</sequence>
<evidence type="ECO:0000259" key="2">
    <source>
        <dbReference type="Pfam" id="PF13622"/>
    </source>
</evidence>
<dbReference type="InterPro" id="IPR039298">
    <property type="entry name" value="ACOT13"/>
</dbReference>
<dbReference type="KEGG" id="uru:DSM104443_00885"/>
<evidence type="ECO:0000313" key="3">
    <source>
        <dbReference type="EMBL" id="QJR09835.1"/>
    </source>
</evidence>
<dbReference type="RefSeq" id="WP_171089868.1">
    <property type="nucleotide sequence ID" value="NZ_CP053069.1"/>
</dbReference>
<feature type="domain" description="Acyl-CoA thioesterase-like N-terminal HotDog" evidence="2">
    <location>
        <begin position="222"/>
        <end position="296"/>
    </location>
</feature>
<reference evidence="3 4" key="1">
    <citation type="submission" date="2020-04" db="EMBL/GenBank/DDBJ databases">
        <title>Usitatibacter rugosus gen. nov., sp. nov. and Usitatibacter palustris sp. nov., novel members of Usitatibacteraceae fam. nov. within the order Nitrosomonadales isolated from soil.</title>
        <authorList>
            <person name="Huber K.J."/>
            <person name="Neumann-Schaal M."/>
            <person name="Geppert A."/>
            <person name="Luckner M."/>
            <person name="Wanner G."/>
            <person name="Overmann J."/>
        </authorList>
    </citation>
    <scope>NUCLEOTIDE SEQUENCE [LARGE SCALE GENOMIC DNA]</scope>
    <source>
        <strain evidence="3 4">0125_3</strain>
    </source>
</reference>
<protein>
    <recommendedName>
        <fullName evidence="2">Acyl-CoA thioesterase-like N-terminal HotDog domain-containing protein</fullName>
    </recommendedName>
</protein>
<dbReference type="CDD" id="cd03443">
    <property type="entry name" value="PaaI_thioesterase"/>
    <property type="match status" value="1"/>
</dbReference>
<keyword evidence="1" id="KW-0378">Hydrolase</keyword>
<gene>
    <name evidence="3" type="ORF">DSM104443_00885</name>
</gene>
<evidence type="ECO:0000313" key="4">
    <source>
        <dbReference type="Proteomes" id="UP000501534"/>
    </source>
</evidence>
<dbReference type="EMBL" id="CP053069">
    <property type="protein sequence ID" value="QJR09835.1"/>
    <property type="molecule type" value="Genomic_DNA"/>
</dbReference>
<name>A0A6M4GRZ5_9PROT</name>
<dbReference type="GO" id="GO:0047617">
    <property type="term" value="F:fatty acyl-CoA hydrolase activity"/>
    <property type="evidence" value="ECO:0007669"/>
    <property type="project" value="InterPro"/>
</dbReference>
<dbReference type="AlphaFoldDB" id="A0A6M4GRZ5"/>
<proteinExistence type="predicted"/>
<dbReference type="PANTHER" id="PTHR21660:SF1">
    <property type="entry name" value="ACYL-COENZYME A THIOESTERASE 13"/>
    <property type="match status" value="1"/>
</dbReference>